<accession>A0A846RXT1</accession>
<evidence type="ECO:0000313" key="4">
    <source>
        <dbReference type="Proteomes" id="UP000576792"/>
    </source>
</evidence>
<organism evidence="3 4">
    <name type="scientific">Brevibacterium marinum</name>
    <dbReference type="NCBI Taxonomy" id="418643"/>
    <lineage>
        <taxon>Bacteria</taxon>
        <taxon>Bacillati</taxon>
        <taxon>Actinomycetota</taxon>
        <taxon>Actinomycetes</taxon>
        <taxon>Micrococcales</taxon>
        <taxon>Brevibacteriaceae</taxon>
        <taxon>Brevibacterium</taxon>
    </lineage>
</organism>
<dbReference type="EMBL" id="JAATJN010000001">
    <property type="protein sequence ID" value="NJC55463.1"/>
    <property type="molecule type" value="Genomic_DNA"/>
</dbReference>
<proteinExistence type="inferred from homology"/>
<evidence type="ECO:0000313" key="3">
    <source>
        <dbReference type="EMBL" id="NJC55463.1"/>
    </source>
</evidence>
<dbReference type="InterPro" id="IPR036165">
    <property type="entry name" value="YefM-like_sf"/>
</dbReference>
<dbReference type="InterPro" id="IPR051416">
    <property type="entry name" value="phD-YefM_TA_antitoxins"/>
</dbReference>
<comment type="similarity">
    <text evidence="1 2">Belongs to the phD/YefM antitoxin family.</text>
</comment>
<sequence>MTFVNIHEAKTQFSRLLEAVAAGESVTIARAGTPVARLVRYEEEDREQRLGFLAGHGAVPEDFDELEAGPIEALFGAGDAASA</sequence>
<protein>
    <recommendedName>
        <fullName evidence="2">Antitoxin</fullName>
    </recommendedName>
</protein>
<dbReference type="SUPFAM" id="SSF143120">
    <property type="entry name" value="YefM-like"/>
    <property type="match status" value="1"/>
</dbReference>
<dbReference type="NCBIfam" id="TIGR01552">
    <property type="entry name" value="phd_fam"/>
    <property type="match status" value="1"/>
</dbReference>
<evidence type="ECO:0000256" key="2">
    <source>
        <dbReference type="RuleBase" id="RU362080"/>
    </source>
</evidence>
<dbReference type="PANTHER" id="PTHR35377">
    <property type="entry name" value="ANTITOXIN VAPB49-RELATED-RELATED"/>
    <property type="match status" value="1"/>
</dbReference>
<dbReference type="RefSeq" id="WP_167949498.1">
    <property type="nucleotide sequence ID" value="NZ_BAAAPQ010000026.1"/>
</dbReference>
<gene>
    <name evidence="3" type="ORF">BKA07_000498</name>
</gene>
<dbReference type="Gene3D" id="3.40.1620.10">
    <property type="entry name" value="YefM-like domain"/>
    <property type="match status" value="1"/>
</dbReference>
<dbReference type="Proteomes" id="UP000576792">
    <property type="component" value="Unassembled WGS sequence"/>
</dbReference>
<keyword evidence="4" id="KW-1185">Reference proteome</keyword>
<evidence type="ECO:0000256" key="1">
    <source>
        <dbReference type="ARBA" id="ARBA00009981"/>
    </source>
</evidence>
<dbReference type="AlphaFoldDB" id="A0A846RXT1"/>
<dbReference type="Pfam" id="PF02604">
    <property type="entry name" value="PhdYeFM_antitox"/>
    <property type="match status" value="1"/>
</dbReference>
<name>A0A846RXT1_9MICO</name>
<comment type="caution">
    <text evidence="3">The sequence shown here is derived from an EMBL/GenBank/DDBJ whole genome shotgun (WGS) entry which is preliminary data.</text>
</comment>
<reference evidence="3 4" key="1">
    <citation type="submission" date="2020-03" db="EMBL/GenBank/DDBJ databases">
        <title>Sequencing the genomes of 1000 actinobacteria strains.</title>
        <authorList>
            <person name="Klenk H.-P."/>
        </authorList>
    </citation>
    <scope>NUCLEOTIDE SEQUENCE [LARGE SCALE GENOMIC DNA]</scope>
    <source>
        <strain evidence="3 4">DSM 18964</strain>
    </source>
</reference>
<comment type="function">
    <text evidence="2">Antitoxin component of a type II toxin-antitoxin (TA) system.</text>
</comment>
<dbReference type="InterPro" id="IPR006442">
    <property type="entry name" value="Antitoxin_Phd/YefM"/>
</dbReference>